<evidence type="ECO:0000313" key="3">
    <source>
        <dbReference type="Proteomes" id="UP000019471"/>
    </source>
</evidence>
<gene>
    <name evidence="2" type="ORF">A1O5_07050</name>
</gene>
<accession>W9WP76</accession>
<dbReference type="RefSeq" id="XP_007745829.1">
    <property type="nucleotide sequence ID" value="XM_007747639.1"/>
</dbReference>
<feature type="region of interest" description="Disordered" evidence="1">
    <location>
        <begin position="113"/>
        <end position="133"/>
    </location>
</feature>
<dbReference type="HOGENOM" id="CLU_015771_0_1_1"/>
<evidence type="ECO:0000256" key="1">
    <source>
        <dbReference type="SAM" id="MobiDB-lite"/>
    </source>
</evidence>
<dbReference type="eggNOG" id="ENOG502RJ55">
    <property type="taxonomic scope" value="Eukaryota"/>
</dbReference>
<dbReference type="PANTHER" id="PTHR37540">
    <property type="entry name" value="TRANSCRIPTION FACTOR (ACR-2), PUTATIVE-RELATED-RELATED"/>
    <property type="match status" value="1"/>
</dbReference>
<dbReference type="STRING" id="1182543.W9WP76"/>
<organism evidence="2 3">
    <name type="scientific">Cladophialophora psammophila CBS 110553</name>
    <dbReference type="NCBI Taxonomy" id="1182543"/>
    <lineage>
        <taxon>Eukaryota</taxon>
        <taxon>Fungi</taxon>
        <taxon>Dikarya</taxon>
        <taxon>Ascomycota</taxon>
        <taxon>Pezizomycotina</taxon>
        <taxon>Eurotiomycetes</taxon>
        <taxon>Chaetothyriomycetidae</taxon>
        <taxon>Chaetothyriales</taxon>
        <taxon>Herpotrichiellaceae</taxon>
        <taxon>Cladophialophora</taxon>
    </lineage>
</organism>
<name>W9WP76_9EURO</name>
<dbReference type="OrthoDB" id="3469466at2759"/>
<dbReference type="EMBL" id="AMGX01000010">
    <property type="protein sequence ID" value="EXJ69977.1"/>
    <property type="molecule type" value="Genomic_DNA"/>
</dbReference>
<dbReference type="AlphaFoldDB" id="W9WP76"/>
<dbReference type="Proteomes" id="UP000019471">
    <property type="component" value="Unassembled WGS sequence"/>
</dbReference>
<comment type="caution">
    <text evidence="2">The sequence shown here is derived from an EMBL/GenBank/DDBJ whole genome shotgun (WGS) entry which is preliminary data.</text>
</comment>
<reference evidence="2 3" key="1">
    <citation type="submission" date="2013-03" db="EMBL/GenBank/DDBJ databases">
        <title>The Genome Sequence of Cladophialophora psammophila CBS 110553.</title>
        <authorList>
            <consortium name="The Broad Institute Genomics Platform"/>
            <person name="Cuomo C."/>
            <person name="de Hoog S."/>
            <person name="Gorbushina A."/>
            <person name="Walker B."/>
            <person name="Young S.K."/>
            <person name="Zeng Q."/>
            <person name="Gargeya S."/>
            <person name="Fitzgerald M."/>
            <person name="Haas B."/>
            <person name="Abouelleil A."/>
            <person name="Allen A.W."/>
            <person name="Alvarado L."/>
            <person name="Arachchi H.M."/>
            <person name="Berlin A.M."/>
            <person name="Chapman S.B."/>
            <person name="Gainer-Dewar J."/>
            <person name="Goldberg J."/>
            <person name="Griggs A."/>
            <person name="Gujja S."/>
            <person name="Hansen M."/>
            <person name="Howarth C."/>
            <person name="Imamovic A."/>
            <person name="Ireland A."/>
            <person name="Larimer J."/>
            <person name="McCowan C."/>
            <person name="Murphy C."/>
            <person name="Pearson M."/>
            <person name="Poon T.W."/>
            <person name="Priest M."/>
            <person name="Roberts A."/>
            <person name="Saif S."/>
            <person name="Shea T."/>
            <person name="Sisk P."/>
            <person name="Sykes S."/>
            <person name="Wortman J."/>
            <person name="Nusbaum C."/>
            <person name="Birren B."/>
        </authorList>
    </citation>
    <scope>NUCLEOTIDE SEQUENCE [LARGE SCALE GENOMIC DNA]</scope>
    <source>
        <strain evidence="2 3">CBS 110553</strain>
    </source>
</reference>
<protein>
    <submittedName>
        <fullName evidence="2">Uncharacterized protein</fullName>
    </submittedName>
</protein>
<evidence type="ECO:0000313" key="2">
    <source>
        <dbReference type="EMBL" id="EXJ69977.1"/>
    </source>
</evidence>
<proteinExistence type="predicted"/>
<sequence>MYHFVFQHPKPQSSADRRLAELQDSDARSHAAKIAYLKKKAQQRIEQIDHDNLIESTPEAEWAWLTVLEDADSPESDSSEWHRLLEKKTQKDTLHRRQLHPLARGTRVLPRTKLSARSPLSQTSRDPFDSYPERRLPENVEKVVQYAFERIWPDMLCSVRGESLAIAKQEWRHHGLDDELLFHVQVALACGLNLALQNVPKVSEGLALARLSHFSKAIRLLKQRIESLDGPASEDLMMSVLILGVNADVESSTPEFHPQSPLATSQYMHLYGRLTLMPSYAKALEQLVKDRGGIFALRHLALPDWLLLRKHVPDAKAILLSEKLGHGFHGIDKALTAGVCEAVGRGVEATVALDHYHRHENCQPRLVDVMLAANEAQRSFLELNSKEGFGLEQLVHSCCRLGSLIYSDMVLFPMPSCTKIKPRLAQELRQFLEESQEMQVIIEEGKDSISDMILWVLVMGGIAAAFTENRQWFQTRLRRRIKSDAKFKSGTWAEFKWHVSKFLWWDPVVDGPAMKLWNEVTNKLRAASNENKG</sequence>
<dbReference type="GeneID" id="19191756"/>
<keyword evidence="3" id="KW-1185">Reference proteome</keyword>
<dbReference type="PANTHER" id="PTHR37540:SF5">
    <property type="entry name" value="TRANSCRIPTION FACTOR DOMAIN-CONTAINING PROTEIN"/>
    <property type="match status" value="1"/>
</dbReference>